<dbReference type="SUPFAM" id="SSF48695">
    <property type="entry name" value="Multiheme cytochromes"/>
    <property type="match status" value="1"/>
</dbReference>
<dbReference type="Gene3D" id="1.10.1130.10">
    <property type="entry name" value="Flavocytochrome C3, Chain A"/>
    <property type="match status" value="2"/>
</dbReference>
<organism evidence="4 5">
    <name type="scientific">Desulfuromonas acetoxidans (strain DSM 684 / 11070)</name>
    <dbReference type="NCBI Taxonomy" id="281689"/>
    <lineage>
        <taxon>Bacteria</taxon>
        <taxon>Pseudomonadati</taxon>
        <taxon>Thermodesulfobacteriota</taxon>
        <taxon>Desulfuromonadia</taxon>
        <taxon>Desulfuromonadales</taxon>
        <taxon>Desulfuromonadaceae</taxon>
        <taxon>Desulfuromonas</taxon>
    </lineage>
</organism>
<reference evidence="4" key="2">
    <citation type="submission" date="2006-05" db="EMBL/GenBank/DDBJ databases">
        <title>Sequencing of the draft genome and assembly of Desulfuromonas acetoxidans DSM 684.</title>
        <authorList>
            <consortium name="US DOE Joint Genome Institute (JGI-PGF)"/>
            <person name="Copeland A."/>
            <person name="Lucas S."/>
            <person name="Lapidus A."/>
            <person name="Barry K."/>
            <person name="Detter J.C."/>
            <person name="Glavina del Rio T."/>
            <person name="Hammon N."/>
            <person name="Israni S."/>
            <person name="Dalin E."/>
            <person name="Tice H."/>
            <person name="Bruce D."/>
            <person name="Pitluck S."/>
            <person name="Richardson P."/>
        </authorList>
    </citation>
    <scope>NUCLEOTIDE SEQUENCE [LARGE SCALE GENOMIC DNA]</scope>
    <source>
        <strain evidence="4">DSM 684</strain>
    </source>
</reference>
<keyword evidence="5" id="KW-1185">Reference proteome</keyword>
<reference evidence="4" key="1">
    <citation type="submission" date="2006-05" db="EMBL/GenBank/DDBJ databases">
        <title>Annotation of the draft genome assembly of Desulfuromonas acetoxidans DSM 684.</title>
        <authorList>
            <consortium name="US DOE Joint Genome Institute (JGI-ORNL)"/>
            <person name="Larimer F."/>
            <person name="Land M."/>
            <person name="Hauser L."/>
        </authorList>
    </citation>
    <scope>NUCLEOTIDE SEQUENCE [LARGE SCALE GENOMIC DNA]</scope>
    <source>
        <strain evidence="4">DSM 684</strain>
    </source>
</reference>
<protein>
    <submittedName>
        <fullName evidence="4">Cytochrome c family protein</fullName>
    </submittedName>
</protein>
<evidence type="ECO:0000259" key="3">
    <source>
        <dbReference type="Pfam" id="PF09699"/>
    </source>
</evidence>
<feature type="chain" id="PRO_5004192373" evidence="2">
    <location>
        <begin position="34"/>
        <end position="269"/>
    </location>
</feature>
<dbReference type="AlphaFoldDB" id="Q1K1J4"/>
<evidence type="ECO:0000313" key="4">
    <source>
        <dbReference type="EMBL" id="EAT16394.1"/>
    </source>
</evidence>
<gene>
    <name evidence="4" type="ORF">Dace_1858</name>
</gene>
<dbReference type="PANTHER" id="PTHR35038">
    <property type="entry name" value="DISSIMILATORY SULFITE REDUCTASE SIRA"/>
    <property type="match status" value="1"/>
</dbReference>
<feature type="domain" description="Doubled CXXCH motif" evidence="3">
    <location>
        <begin position="177"/>
        <end position="208"/>
    </location>
</feature>
<comment type="caution">
    <text evidence="4">The sequence shown here is derived from an EMBL/GenBank/DDBJ whole genome shotgun (WGS) entry which is preliminary data.</text>
</comment>
<evidence type="ECO:0000256" key="1">
    <source>
        <dbReference type="ARBA" id="ARBA00022729"/>
    </source>
</evidence>
<dbReference type="InterPro" id="IPR010177">
    <property type="entry name" value="Paired_CXXCH_1"/>
</dbReference>
<evidence type="ECO:0000256" key="2">
    <source>
        <dbReference type="SAM" id="SignalP"/>
    </source>
</evidence>
<evidence type="ECO:0000313" key="5">
    <source>
        <dbReference type="Proteomes" id="UP000005695"/>
    </source>
</evidence>
<dbReference type="Proteomes" id="UP000005695">
    <property type="component" value="Unassembled WGS sequence"/>
</dbReference>
<accession>Q1K1J4</accession>
<dbReference type="InterPro" id="IPR036280">
    <property type="entry name" value="Multihaem_cyt_sf"/>
</dbReference>
<dbReference type="EMBL" id="AAEW02000005">
    <property type="protein sequence ID" value="EAT16394.1"/>
    <property type="molecule type" value="Genomic_DNA"/>
</dbReference>
<dbReference type="Pfam" id="PF09699">
    <property type="entry name" value="Paired_CXXCH_1"/>
    <property type="match status" value="1"/>
</dbReference>
<feature type="signal peptide" evidence="2">
    <location>
        <begin position="1"/>
        <end position="33"/>
    </location>
</feature>
<name>Q1K1J4_DESA6</name>
<dbReference type="InterPro" id="IPR051829">
    <property type="entry name" value="Multiheme_Cytochr_ET"/>
</dbReference>
<sequence length="269" mass="30012">MKFNFQEENMMRRATIFVLSLTLLSLTTSGALADPLPLSTDDCAKCHDEVVTDVTTRGSKHNTAVTCLDCHLEHPPKGTEVIPACSMCHDPAEKTHYTIDNCIGCHYPHYPLEIDLDEAGTVKPVCISCHENEGTQLVDYPSMHSELDCKECHLAHGQFLPCLECHEPHTEEMIYEDCITCHQPHKPTVVKYPDNIQSAYCAGCHETETAVLAQNTTKHHDLSCAYCHKMQHKMVPLCTTCHGTPHDAALHTKFPDCISCHIDPHGLEK</sequence>
<proteinExistence type="predicted"/>
<keyword evidence="1 2" id="KW-0732">Signal</keyword>